<protein>
    <submittedName>
        <fullName evidence="1">Uncharacterized protein</fullName>
    </submittedName>
</protein>
<dbReference type="PANTHER" id="PTHR10974:SF4">
    <property type="entry name" value="PROTEIN CBG09258"/>
    <property type="match status" value="1"/>
</dbReference>
<dbReference type="OrthoDB" id="413313at2759"/>
<keyword evidence="2" id="KW-1185">Reference proteome</keyword>
<proteinExistence type="predicted"/>
<name>A0A8S1H3B3_9PELO</name>
<evidence type="ECO:0000313" key="2">
    <source>
        <dbReference type="Proteomes" id="UP000835052"/>
    </source>
</evidence>
<gene>
    <name evidence="1" type="ORF">CAUJ_LOCUS5876</name>
</gene>
<dbReference type="GO" id="GO:0005615">
    <property type="term" value="C:extracellular space"/>
    <property type="evidence" value="ECO:0007669"/>
    <property type="project" value="TreeGrafter"/>
</dbReference>
<comment type="caution">
    <text evidence="1">The sequence shown here is derived from an EMBL/GenBank/DDBJ whole genome shotgun (WGS) entry which is preliminary data.</text>
</comment>
<dbReference type="Proteomes" id="UP000835052">
    <property type="component" value="Unassembled WGS sequence"/>
</dbReference>
<dbReference type="InterPro" id="IPR004245">
    <property type="entry name" value="DUF229"/>
</dbReference>
<dbReference type="Pfam" id="PF02995">
    <property type="entry name" value="DUF229"/>
    <property type="match status" value="1"/>
</dbReference>
<accession>A0A8S1H3B3</accession>
<dbReference type="PANTHER" id="PTHR10974">
    <property type="entry name" value="FI08016P-RELATED"/>
    <property type="match status" value="1"/>
</dbReference>
<reference evidence="1" key="1">
    <citation type="submission" date="2020-10" db="EMBL/GenBank/DDBJ databases">
        <authorList>
            <person name="Kikuchi T."/>
        </authorList>
    </citation>
    <scope>NUCLEOTIDE SEQUENCE</scope>
    <source>
        <strain evidence="1">NKZ352</strain>
    </source>
</reference>
<dbReference type="AlphaFoldDB" id="A0A8S1H3B3"/>
<organism evidence="1 2">
    <name type="scientific">Caenorhabditis auriculariae</name>
    <dbReference type="NCBI Taxonomy" id="2777116"/>
    <lineage>
        <taxon>Eukaryota</taxon>
        <taxon>Metazoa</taxon>
        <taxon>Ecdysozoa</taxon>
        <taxon>Nematoda</taxon>
        <taxon>Chromadorea</taxon>
        <taxon>Rhabditida</taxon>
        <taxon>Rhabditina</taxon>
        <taxon>Rhabditomorpha</taxon>
        <taxon>Rhabditoidea</taxon>
        <taxon>Rhabditidae</taxon>
        <taxon>Peloderinae</taxon>
        <taxon>Caenorhabditis</taxon>
    </lineage>
</organism>
<evidence type="ECO:0000313" key="1">
    <source>
        <dbReference type="EMBL" id="CAD6189957.1"/>
    </source>
</evidence>
<sequence length="596" mass="68617">MIAAGVAATLLIALSTIYWHNSKKLTFARTVDDRDSFYDVIAPPHSVHEILHNSCKWPIFSPFEPDLQPFLETRRTRRCTAKSSVRVTFDDDYGTILISTVDGRDILCKAVNLPSNEEQRLEFEIPLETKQNVPFENFLVECHKSGKLVYSNPFVNFAARKPRNDFNASESSEASLAILTVSSASYSEILRKLPKSLDFMRENRFISYSMLSKVESSPEENFERTFGASENGKTLWDSMKDRGCVTLTNKIAKSSGIPQKSLDFDLSSWKSTNSLNDCNATPSEVEVWKKILVEIPRFVSFFADGNGQFREFRVGRRRRFEKCPRGGQQYQAESRSEIHFFHDKNPGKKVRRVHPEHFRNLLENSNRLATNADVALTLRDLAENRFPEIIPARKLKPNQDDFDELEEDHEAHSFSLIQTILWEKRSCEQAGIREDLCLCMVELEDRSELMDNTSDEYNTLYEMMQKDILEHEKCVVETTTNELLFPTVRTFQLNDAVLGVNTSNPVPRSVEFYELGIRGLAPKPSKRAQHLFFDALGRFRNYIMDQKIEKASPFVIVFKNEFCLSQRLDESPRLDGFCEMCYDKLLLTPSRPNTFS</sequence>
<dbReference type="EMBL" id="CAJGYM010000013">
    <property type="protein sequence ID" value="CAD6189957.1"/>
    <property type="molecule type" value="Genomic_DNA"/>
</dbReference>